<keyword evidence="2" id="KW-1185">Reference proteome</keyword>
<reference evidence="1 2" key="1">
    <citation type="submission" date="2023-10" db="EMBL/GenBank/DDBJ databases">
        <title>Genome analysis of psychrotrophic aerobic bacterium Aeromonas allosaccharophila BIM B-1809 isolated from infected fish.</title>
        <authorList>
            <person name="Leanovich S.I."/>
            <person name="Sidarenka A.V."/>
            <person name="Akhremchuk A.E."/>
            <person name="Sikolenko M.A."/>
            <person name="Valentovich L.N."/>
        </authorList>
    </citation>
    <scope>NUCLEOTIDE SEQUENCE [LARGE SCALE GENOMIC DNA]</scope>
    <source>
        <strain evidence="1 2">BIM B-1809</strain>
    </source>
</reference>
<dbReference type="Proteomes" id="UP001302667">
    <property type="component" value="Chromosome"/>
</dbReference>
<evidence type="ECO:0000313" key="1">
    <source>
        <dbReference type="EMBL" id="WOE65392.1"/>
    </source>
</evidence>
<evidence type="ECO:0000313" key="2">
    <source>
        <dbReference type="Proteomes" id="UP001302667"/>
    </source>
</evidence>
<protein>
    <submittedName>
        <fullName evidence="1">Uncharacterized protein</fullName>
    </submittedName>
</protein>
<gene>
    <name evidence="1" type="ORF">RY972_15195</name>
</gene>
<dbReference type="EMBL" id="CP136584">
    <property type="protein sequence ID" value="WOE65392.1"/>
    <property type="molecule type" value="Genomic_DNA"/>
</dbReference>
<accession>A0ABZ0F787</accession>
<sequence>MGLIKGSIGFLDMTSWWLDELSYKERETILSVYNPIGNSSDNLINGDVISTTEEPISLLYGIAGWLNSHEHIELCIKLYTKAKSLINANTTAINVHLLHNSEIISYYKHRLHIGLEPTITACEDQIKIADEAAHEFMLDYQEQLNFARERNIDISLDNGSVLPSHRGYKQLSIIFSNSNQYQRAIDLCRQAHMQGWSGDWDKRIERYKKKAGKVTG</sequence>
<organism evidence="1 2">
    <name type="scientific">Aeromonas allosaccharophila</name>
    <dbReference type="NCBI Taxonomy" id="656"/>
    <lineage>
        <taxon>Bacteria</taxon>
        <taxon>Pseudomonadati</taxon>
        <taxon>Pseudomonadota</taxon>
        <taxon>Gammaproteobacteria</taxon>
        <taxon>Aeromonadales</taxon>
        <taxon>Aeromonadaceae</taxon>
        <taxon>Aeromonas</taxon>
    </lineage>
</organism>
<name>A0ABZ0F787_9GAMM</name>
<proteinExistence type="predicted"/>
<dbReference type="RefSeq" id="WP_317102450.1">
    <property type="nucleotide sequence ID" value="NZ_CP136584.1"/>
</dbReference>